<dbReference type="Proteomes" id="UP000305794">
    <property type="component" value="Segment"/>
</dbReference>
<organism evidence="1 2">
    <name type="scientific">Nodularia phage vB_NspS-kac65v151</name>
    <dbReference type="NCBI Taxonomy" id="2557579"/>
    <lineage>
        <taxon>Viruses</taxon>
        <taxon>Duplodnaviria</taxon>
        <taxon>Heunggongvirae</taxon>
        <taxon>Uroviricota</taxon>
        <taxon>Caudoviricetes</taxon>
        <taxon>Ravarandavirus</taxon>
        <taxon>Ravarandavirus kac65v151</taxon>
    </lineage>
</organism>
<name>A0A482MIT8_9CAUD</name>
<sequence length="51" mass="5860">MQTVVEQHLSSFGHNSTVENMHKIHQKLFHLEAVVNVQSKYAEVLKSLGRE</sequence>
<evidence type="ECO:0000313" key="1">
    <source>
        <dbReference type="EMBL" id="QBQ73222.1"/>
    </source>
</evidence>
<gene>
    <name evidence="1" type="ORF">kac65v151_gp192</name>
</gene>
<protein>
    <submittedName>
        <fullName evidence="1">Uncharacterized protein</fullName>
    </submittedName>
</protein>
<evidence type="ECO:0000313" key="2">
    <source>
        <dbReference type="Proteomes" id="UP000305794"/>
    </source>
</evidence>
<proteinExistence type="predicted"/>
<dbReference type="EMBL" id="MK605242">
    <property type="protein sequence ID" value="QBQ73222.1"/>
    <property type="molecule type" value="Genomic_DNA"/>
</dbReference>
<keyword evidence="2" id="KW-1185">Reference proteome</keyword>
<reference evidence="1 2" key="1">
    <citation type="submission" date="2019-03" db="EMBL/GenBank/DDBJ databases">
        <title>Diversity and diversification of Nodularia spumigena cyanophages in the Baltic Sea.</title>
        <authorList>
            <person name="Sulcius S."/>
            <person name="Holmfeldt K."/>
            <person name="Simoliunas E."/>
        </authorList>
    </citation>
    <scope>NUCLEOTIDE SEQUENCE [LARGE SCALE GENOMIC DNA]</scope>
</reference>
<accession>A0A482MIT8</accession>